<evidence type="ECO:0000313" key="3">
    <source>
        <dbReference type="Proteomes" id="UP000294114"/>
    </source>
</evidence>
<evidence type="ECO:0000313" key="2">
    <source>
        <dbReference type="EMBL" id="RZU75395.1"/>
    </source>
</evidence>
<sequence>MDVTAEEGRQVIEVLARYVRGSDRRDGNAVAALYTKDAVTELYSRTGPQTYEPILPPLEGPGPIEALVSQAGVPMPAGVFTHHVTADHTVTVDVDTAHLSAQFVLYETRAGRRPEHGWRPGTSGTQGTVRPIESGYYETDLRRVDGRWRITRHRVYNDMPVVIPPG</sequence>
<name>A0A4Q8BDL4_9ACTN</name>
<dbReference type="Pfam" id="PF13577">
    <property type="entry name" value="SnoaL_4"/>
    <property type="match status" value="1"/>
</dbReference>
<dbReference type="GO" id="GO:0016853">
    <property type="term" value="F:isomerase activity"/>
    <property type="evidence" value="ECO:0007669"/>
    <property type="project" value="UniProtKB-KW"/>
</dbReference>
<protein>
    <submittedName>
        <fullName evidence="2">Ketosteroid isomerase-like protein</fullName>
    </submittedName>
</protein>
<evidence type="ECO:0000259" key="1">
    <source>
        <dbReference type="Pfam" id="PF13577"/>
    </source>
</evidence>
<dbReference type="EMBL" id="SHLD01000001">
    <property type="protein sequence ID" value="RZU75395.1"/>
    <property type="molecule type" value="Genomic_DNA"/>
</dbReference>
<dbReference type="Proteomes" id="UP000294114">
    <property type="component" value="Unassembled WGS sequence"/>
</dbReference>
<dbReference type="RefSeq" id="WP_341273637.1">
    <property type="nucleotide sequence ID" value="NZ_SHLD01000001.1"/>
</dbReference>
<dbReference type="InterPro" id="IPR037401">
    <property type="entry name" value="SnoaL-like"/>
</dbReference>
<dbReference type="Gene3D" id="3.10.450.50">
    <property type="match status" value="1"/>
</dbReference>
<keyword evidence="2" id="KW-0413">Isomerase</keyword>
<accession>A0A4Q8BDL4</accession>
<comment type="caution">
    <text evidence="2">The sequence shown here is derived from an EMBL/GenBank/DDBJ whole genome shotgun (WGS) entry which is preliminary data.</text>
</comment>
<feature type="domain" description="SnoaL-like" evidence="1">
    <location>
        <begin position="5"/>
        <end position="152"/>
    </location>
</feature>
<reference evidence="2 3" key="1">
    <citation type="submission" date="2019-02" db="EMBL/GenBank/DDBJ databases">
        <title>Sequencing the genomes of 1000 actinobacteria strains.</title>
        <authorList>
            <person name="Klenk H.-P."/>
        </authorList>
    </citation>
    <scope>NUCLEOTIDE SEQUENCE [LARGE SCALE GENOMIC DNA]</scope>
    <source>
        <strain evidence="2 3">DSM 45612</strain>
    </source>
</reference>
<dbReference type="AlphaFoldDB" id="A0A4Q8BDL4"/>
<dbReference type="InterPro" id="IPR032710">
    <property type="entry name" value="NTF2-like_dom_sf"/>
</dbReference>
<gene>
    <name evidence="2" type="ORF">EV384_3935</name>
</gene>
<dbReference type="SUPFAM" id="SSF54427">
    <property type="entry name" value="NTF2-like"/>
    <property type="match status" value="1"/>
</dbReference>
<proteinExistence type="predicted"/>
<keyword evidence="3" id="KW-1185">Reference proteome</keyword>
<organism evidence="2 3">
    <name type="scientific">Micromonospora kangleipakensis</name>
    <dbReference type="NCBI Taxonomy" id="1077942"/>
    <lineage>
        <taxon>Bacteria</taxon>
        <taxon>Bacillati</taxon>
        <taxon>Actinomycetota</taxon>
        <taxon>Actinomycetes</taxon>
        <taxon>Micromonosporales</taxon>
        <taxon>Micromonosporaceae</taxon>
        <taxon>Micromonospora</taxon>
    </lineage>
</organism>